<dbReference type="GO" id="GO:0009063">
    <property type="term" value="P:amino acid catabolic process"/>
    <property type="evidence" value="ECO:0007669"/>
    <property type="project" value="TreeGrafter"/>
</dbReference>
<dbReference type="SUPFAM" id="SSF54373">
    <property type="entry name" value="FAD-linked reductases, C-terminal domain"/>
    <property type="match status" value="1"/>
</dbReference>
<keyword evidence="3" id="KW-1185">Reference proteome</keyword>
<dbReference type="RefSeq" id="WP_197941770.1">
    <property type="nucleotide sequence ID" value="NZ_JAECSB010000084.1"/>
</dbReference>
<feature type="domain" description="Amine oxidase" evidence="1">
    <location>
        <begin position="33"/>
        <end position="471"/>
    </location>
</feature>
<comment type="caution">
    <text evidence="2">The sequence shown here is derived from an EMBL/GenBank/DDBJ whole genome shotgun (WGS) entry which is preliminary data.</text>
</comment>
<protein>
    <submittedName>
        <fullName evidence="2">FAD-dependent oxidoreductase</fullName>
    </submittedName>
</protein>
<sequence>MRDFTQGEVRREFDEGFPGVTGTQRITVVGAGLAGLGAAYELVRRGYEVTVLEARNRPGGRAYTLRSPFVDGLFAEAGAMTVTPGCHYTRHYLTEFNLALDQSDLVDTQFGFYTGSRYVGSDASSISEADLGLNDEEKGLGAWDLRDRYVKEFYTELMPDIAQDSWEPSERIRPFDQMTVWDALKGRGASDAAIDLLEPLFNEMTGGELRACSALSWLRLESGSHALGNSQGWAKIKGGTDMLPRAFATRLSGLIHYGKPVVGIEQNETGVRTTYLDGGRPMTILSDRLVLAVPFSAVRRIDLSRAALSAEKDASIRRLRYMSIVRVYLQMRKQFWDGTNIALSTDLPIKWVRDATPHQAGPRKILEAYVTGWRARMLSAMSEEERVQFVLDQIESVLPGARENFEVGTSVAWDTERYNEGGFILPEVGHSDLMPTIRQPEGRIHFAGEHAGYEPNGGAMTFALESAARTVLEIASTEVAA</sequence>
<dbReference type="PANTHER" id="PTHR10742:SF342">
    <property type="entry name" value="AMINE OXIDASE"/>
    <property type="match status" value="1"/>
</dbReference>
<accession>A0A8I1A146</accession>
<dbReference type="InterPro" id="IPR036188">
    <property type="entry name" value="FAD/NAD-bd_sf"/>
</dbReference>
<dbReference type="InterPro" id="IPR002937">
    <property type="entry name" value="Amino_oxidase"/>
</dbReference>
<dbReference type="GO" id="GO:0001716">
    <property type="term" value="F:L-amino-acid oxidase activity"/>
    <property type="evidence" value="ECO:0007669"/>
    <property type="project" value="TreeGrafter"/>
</dbReference>
<dbReference type="AlphaFoldDB" id="A0A8I1A146"/>
<dbReference type="InterPro" id="IPR050281">
    <property type="entry name" value="Flavin_monoamine_oxidase"/>
</dbReference>
<dbReference type="PRINTS" id="PR00419">
    <property type="entry name" value="ADXRDTASE"/>
</dbReference>
<organism evidence="2 3">
    <name type="scientific">Rhodococcus erythropolis</name>
    <name type="common">Arthrobacter picolinophilus</name>
    <dbReference type="NCBI Taxonomy" id="1833"/>
    <lineage>
        <taxon>Bacteria</taxon>
        <taxon>Bacillati</taxon>
        <taxon>Actinomycetota</taxon>
        <taxon>Actinomycetes</taxon>
        <taxon>Mycobacteriales</taxon>
        <taxon>Nocardiaceae</taxon>
        <taxon>Rhodococcus</taxon>
        <taxon>Rhodococcus erythropolis group</taxon>
    </lineage>
</organism>
<dbReference type="EMBL" id="JAECSB010000084">
    <property type="protein sequence ID" value="MBH5145854.1"/>
    <property type="molecule type" value="Genomic_DNA"/>
</dbReference>
<evidence type="ECO:0000313" key="3">
    <source>
        <dbReference type="Proteomes" id="UP000627573"/>
    </source>
</evidence>
<name>A0A8I1A146_RHOER</name>
<reference evidence="2 3" key="1">
    <citation type="submission" date="2020-12" db="EMBL/GenBank/DDBJ databases">
        <title>Draft genome sequence of furan degrading bacterial strain FUR100.</title>
        <authorList>
            <person name="Woiski C."/>
        </authorList>
    </citation>
    <scope>NUCLEOTIDE SEQUENCE [LARGE SCALE GENOMIC DNA]</scope>
    <source>
        <strain evidence="2 3">FUR100</strain>
    </source>
</reference>
<dbReference type="Pfam" id="PF01593">
    <property type="entry name" value="Amino_oxidase"/>
    <property type="match status" value="1"/>
</dbReference>
<gene>
    <name evidence="2" type="ORF">I3517_24970</name>
</gene>
<proteinExistence type="predicted"/>
<dbReference type="Gene3D" id="3.50.50.60">
    <property type="entry name" value="FAD/NAD(P)-binding domain"/>
    <property type="match status" value="1"/>
</dbReference>
<evidence type="ECO:0000313" key="2">
    <source>
        <dbReference type="EMBL" id="MBH5145854.1"/>
    </source>
</evidence>
<evidence type="ECO:0000259" key="1">
    <source>
        <dbReference type="Pfam" id="PF01593"/>
    </source>
</evidence>
<dbReference type="Proteomes" id="UP000627573">
    <property type="component" value="Unassembled WGS sequence"/>
</dbReference>
<dbReference type="PANTHER" id="PTHR10742">
    <property type="entry name" value="FLAVIN MONOAMINE OXIDASE"/>
    <property type="match status" value="1"/>
</dbReference>
<dbReference type="SUPFAM" id="SSF51905">
    <property type="entry name" value="FAD/NAD(P)-binding domain"/>
    <property type="match status" value="1"/>
</dbReference>